<dbReference type="PANTHER" id="PTHR22767:SF3">
    <property type="entry name" value="N-ALPHA-ACETYLTRANSFERASE 25, NATB AUXILIARY SUBUNIT"/>
    <property type="match status" value="1"/>
</dbReference>
<dbReference type="GO" id="GO:0031416">
    <property type="term" value="C:NatB complex"/>
    <property type="evidence" value="ECO:0007669"/>
    <property type="project" value="TreeGrafter"/>
</dbReference>
<name>A0A6P8B5K3_PYRGI</name>
<comment type="similarity">
    <text evidence="1">Belongs to the MDM20/NAA25 family.</text>
</comment>
<keyword evidence="2" id="KW-1185">Reference proteome</keyword>
<reference evidence="2 3" key="1">
    <citation type="journal article" date="2019" name="Mol. Biol. Evol.">
        <title>Blast fungal genomes show frequent chromosomal changes, gene gains and losses, and effector gene turnover.</title>
        <authorList>
            <person name="Gomez Luciano L.B."/>
            <person name="Jason Tsai I."/>
            <person name="Chuma I."/>
            <person name="Tosa Y."/>
            <person name="Chen Y.H."/>
            <person name="Li J.Y."/>
            <person name="Li M.Y."/>
            <person name="Jade Lu M.Y."/>
            <person name="Nakayashiki H."/>
            <person name="Li W.H."/>
        </authorList>
    </citation>
    <scope>NUCLEOTIDE SEQUENCE [LARGE SCALE GENOMIC DNA]</scope>
    <source>
        <strain evidence="2 3">NI907</strain>
    </source>
</reference>
<accession>A0A6P8B5K3</accession>
<organism evidence="2 3">
    <name type="scientific">Pyricularia grisea</name>
    <name type="common">Crabgrass-specific blast fungus</name>
    <name type="synonym">Magnaporthe grisea</name>
    <dbReference type="NCBI Taxonomy" id="148305"/>
    <lineage>
        <taxon>Eukaryota</taxon>
        <taxon>Fungi</taxon>
        <taxon>Dikarya</taxon>
        <taxon>Ascomycota</taxon>
        <taxon>Pezizomycotina</taxon>
        <taxon>Sordariomycetes</taxon>
        <taxon>Sordariomycetidae</taxon>
        <taxon>Magnaporthales</taxon>
        <taxon>Pyriculariaceae</taxon>
        <taxon>Pyricularia</taxon>
    </lineage>
</organism>
<evidence type="ECO:0000256" key="1">
    <source>
        <dbReference type="ARBA" id="ARBA00006298"/>
    </source>
</evidence>
<dbReference type="AlphaFoldDB" id="A0A6P8B5K3"/>
<protein>
    <submittedName>
        <fullName evidence="3">Uncharacterized protein</fullName>
    </submittedName>
</protein>
<dbReference type="InterPro" id="IPR019183">
    <property type="entry name" value="NAA25_NatB_aux_su"/>
</dbReference>
<evidence type="ECO:0000313" key="2">
    <source>
        <dbReference type="Proteomes" id="UP000515153"/>
    </source>
</evidence>
<dbReference type="KEGG" id="pgri:PgNI_05212"/>
<dbReference type="Pfam" id="PF09797">
    <property type="entry name" value="NatB_MDM20"/>
    <property type="match status" value="1"/>
</dbReference>
<dbReference type="Proteomes" id="UP000515153">
    <property type="component" value="Chromosome I"/>
</dbReference>
<dbReference type="RefSeq" id="XP_030982299.1">
    <property type="nucleotide sequence ID" value="XM_031125246.1"/>
</dbReference>
<evidence type="ECO:0000313" key="3">
    <source>
        <dbReference type="RefSeq" id="XP_030982299.1"/>
    </source>
</evidence>
<dbReference type="PANTHER" id="PTHR22767">
    <property type="entry name" value="N-TERMINAL ACETYLTRANSFERASE-RELATED"/>
    <property type="match status" value="1"/>
</dbReference>
<proteinExistence type="inferred from homology"/>
<sequence length="1009" mass="112387">MSYSGGYYRPSLKNSVDVQLQNAFGDGNWATVVRLAEKRAKATNDPYFEVVKACAATQLEGPLERHAALVSIDSFVRKGTVLKDAEALELYEWALRDLAGLFSYTQTLGTMRSRWVKANPRSPAALQCLRACIQNWDLVNAQQIAAILDKTPGVQRQFMYWNIVLTYMLSNSEQCPKEKQKIYGMLAMKLLERAAELTESNPHKSNEDNQSKLSDRGLRTDEEIVFYYRLLASQSAPAEFLAHMRSPVLGALKQFDEGRKHLLMEALKTFEKQQQWEAVFEFCLHALSKEESDGSPSFLAADLVIWKSLISAAAKMSNPEESLSLVQSRLAVFASTIKSQKVPPMYKKNIGLALLELTFKSEGSGWFEPGSSNPMSTRVAQLGLFLQQYGHEISAFDDVKGFIEVLSFEETRHLLDEVLMKSIYTKHQSSHTSTLYVKLRYHLISSPHSISQDYEGAREPAERFKKPVSRCKYCSGVLKGKECQDCVRQVAKVAMELHTVNSQKKPDETSDMDRDPTIDLALVAAMCLLKLSGLSSSTLGLPVQHQVDLSLFLQAVAILDNQLQRTPDQPPLRLLLSRLYIILGCASYSHELWLPLGVKRTIHDSLSPLFFDRISTISPGLFVGSRPPMEPLRSFYSYTLRDPSPVKIWDAFDSGSYSSVLEITDYCERLRHSCTLIMTVVEERRVARALGGRLDNLEDISFLGEIYDHTTLFTTLDVGSVMNLEASHSPAPLEQLGVGPPPSNTRSHLELLAEQFLQLCDFAPSKDYKPAKPAVVADQDLQYILETLTSLHESFTNFLHLADTPSHLTRAEEAYYTILTLLSGLMTIAITTSRSEDVTLTAPELTSAILATVSTMKQLAFSTPLAKGRKSTLLQISSPHAAALLREAAVSLKSGASFVLSLHEQALARDRSGKSNLHKDLVAQMKEIVKVGTELLNQTRDHFKLLKSELGEPGWLDDVVSWTVGEETDDLAAAVLVTVGGRANVENWAGKVLDSWREGVKGWTMVKTD</sequence>
<gene>
    <name evidence="3" type="ORF">PgNI_05212</name>
</gene>
<reference evidence="3" key="3">
    <citation type="submission" date="2025-08" db="UniProtKB">
        <authorList>
            <consortium name="RefSeq"/>
        </authorList>
    </citation>
    <scope>IDENTIFICATION</scope>
    <source>
        <strain evidence="3">NI907</strain>
    </source>
</reference>
<reference evidence="3" key="2">
    <citation type="submission" date="2019-10" db="EMBL/GenBank/DDBJ databases">
        <authorList>
            <consortium name="NCBI Genome Project"/>
        </authorList>
    </citation>
    <scope>NUCLEOTIDE SEQUENCE</scope>
    <source>
        <strain evidence="3">NI907</strain>
    </source>
</reference>
<dbReference type="GeneID" id="41960155"/>